<feature type="domain" description="Reverse transcriptase" evidence="1">
    <location>
        <begin position="228"/>
        <end position="516"/>
    </location>
</feature>
<dbReference type="CDD" id="cd01651">
    <property type="entry name" value="RT_G2_intron"/>
    <property type="match status" value="1"/>
</dbReference>
<dbReference type="Proteomes" id="UP001497512">
    <property type="component" value="Chromosome 19"/>
</dbReference>
<proteinExistence type="predicted"/>
<dbReference type="PROSITE" id="PS50878">
    <property type="entry name" value="RT_POL"/>
    <property type="match status" value="1"/>
</dbReference>
<accession>A0ABP0U6C4</accession>
<evidence type="ECO:0000313" key="3">
    <source>
        <dbReference type="Proteomes" id="UP001497512"/>
    </source>
</evidence>
<organism evidence="2 3">
    <name type="scientific">Sphagnum troendelagicum</name>
    <dbReference type="NCBI Taxonomy" id="128251"/>
    <lineage>
        <taxon>Eukaryota</taxon>
        <taxon>Viridiplantae</taxon>
        <taxon>Streptophyta</taxon>
        <taxon>Embryophyta</taxon>
        <taxon>Bryophyta</taxon>
        <taxon>Sphagnophytina</taxon>
        <taxon>Sphagnopsida</taxon>
        <taxon>Sphagnales</taxon>
        <taxon>Sphagnaceae</taxon>
        <taxon>Sphagnum</taxon>
    </lineage>
</organism>
<reference evidence="2" key="1">
    <citation type="submission" date="2024-02" db="EMBL/GenBank/DDBJ databases">
        <authorList>
            <consortium name="ELIXIR-Norway"/>
            <consortium name="Elixir Norway"/>
        </authorList>
    </citation>
    <scope>NUCLEOTIDE SEQUENCE</scope>
</reference>
<dbReference type="EMBL" id="OZ019911">
    <property type="protein sequence ID" value="CAK9213693.1"/>
    <property type="molecule type" value="Genomic_DNA"/>
</dbReference>
<name>A0ABP0U6C4_9BRYO</name>
<dbReference type="PANTHER" id="PTHR33642:SF3">
    <property type="entry name" value="NUCLEAR INTRON MATURASE 4, MITOCHONDRIAL"/>
    <property type="match status" value="1"/>
</dbReference>
<evidence type="ECO:0000313" key="2">
    <source>
        <dbReference type="EMBL" id="CAK9213693.1"/>
    </source>
</evidence>
<keyword evidence="3" id="KW-1185">Reference proteome</keyword>
<gene>
    <name evidence="2" type="ORF">CSSPTR1EN2_LOCUS11883</name>
</gene>
<evidence type="ECO:0000259" key="1">
    <source>
        <dbReference type="PROSITE" id="PS50878"/>
    </source>
</evidence>
<dbReference type="InterPro" id="IPR000477">
    <property type="entry name" value="RT_dom"/>
</dbReference>
<dbReference type="PANTHER" id="PTHR33642">
    <property type="entry name" value="COX1/OXI3 INTRON 1 PROTEIN-RELATED"/>
    <property type="match status" value="1"/>
</dbReference>
<protein>
    <recommendedName>
        <fullName evidence="1">Reverse transcriptase domain-containing protein</fullName>
    </recommendedName>
</protein>
<sequence length="655" mass="75129">MLKAAAAAAAAGIRSSTLVLLRHQIFPPFPPLVASLDFLVFPLRISAGFHACFSSLLVLSPSSLLGDNVIVPTTCMRNVELRKGKKCAESFAFSLHKESSGLLRICAVRSTHLLQEKEQVTAAGTRSGGDGATFVANPHDPWMMQEDKINDSIFVAEDYSTTEHVDDKSLEKTLNLRPSPDGKYHKVIDVIADPDELAAAYERWKSNKLEMESFHSHEEIDRSWFDQATRELLSGTYKFKPARTINIRRLGEPPDEVRQLKVIHPKDWIVQEAIKTALEDIYDSTISENTHKSRHAALRYVRRWWRGMSWFFEVVVDEKSYDTTKYLTVLKHILAEKIQDQRFLDTITQVFDAGTISVGTPPSEEGSVLAPILCNIYFQKLDEEMDQIKQECNTVPKKYSINPAYRKLMVLKQRTLARLGEDPEAIRRERRHRLGIVKKLQISRHNYKDPGYLEVQYVRFGDNILIGVAGKKSMALKIMERVTMFLQSNLSIQVNTERTRLSHAISDKLLFMGVLLQLRDPKDRPEMSTATIRAIKKKRAQSLRINQQLEDQWERESRRAVLKCWTVAYEKWHRDLVKDGAKRHAIQTTTTQHLLVMPEEESRQWQTNTRETLKLFITAALRLGLFPEQEVQKFNKILGILQKTSTRKSEHLQAG</sequence>